<evidence type="ECO:0008006" key="4">
    <source>
        <dbReference type="Google" id="ProtNLM"/>
    </source>
</evidence>
<feature type="chain" id="PRO_5045262010" description="NVEALA protein" evidence="1">
    <location>
        <begin position="21"/>
        <end position="87"/>
    </location>
</feature>
<dbReference type="Proteomes" id="UP001597546">
    <property type="component" value="Unassembled WGS sequence"/>
</dbReference>
<name>A0ABW5TNT1_9SPHI</name>
<accession>A0ABW5TNT1</accession>
<feature type="signal peptide" evidence="1">
    <location>
        <begin position="1"/>
        <end position="20"/>
    </location>
</feature>
<keyword evidence="3" id="KW-1185">Reference proteome</keyword>
<dbReference type="RefSeq" id="WP_379040840.1">
    <property type="nucleotide sequence ID" value="NZ_JBHSKW010000005.1"/>
</dbReference>
<evidence type="ECO:0000313" key="3">
    <source>
        <dbReference type="Proteomes" id="UP001597546"/>
    </source>
</evidence>
<comment type="caution">
    <text evidence="2">The sequence shown here is derived from an EMBL/GenBank/DDBJ whole genome shotgun (WGS) entry which is preliminary data.</text>
</comment>
<proteinExistence type="predicted"/>
<keyword evidence="1" id="KW-0732">Signal</keyword>
<evidence type="ECO:0000256" key="1">
    <source>
        <dbReference type="SAM" id="SignalP"/>
    </source>
</evidence>
<sequence>MKKVFIVTFMLVGLSAVSFAEEVNNDLDKKHLKEALKNVPLQKEDEVDCVAGMTSCGEGYMYCGDAIGGNDEIDLWMWEDFVLCGFN</sequence>
<evidence type="ECO:0000313" key="2">
    <source>
        <dbReference type="EMBL" id="MFD2730418.1"/>
    </source>
</evidence>
<reference evidence="3" key="1">
    <citation type="journal article" date="2019" name="Int. J. Syst. Evol. Microbiol.">
        <title>The Global Catalogue of Microorganisms (GCM) 10K type strain sequencing project: providing services to taxonomists for standard genome sequencing and annotation.</title>
        <authorList>
            <consortium name="The Broad Institute Genomics Platform"/>
            <consortium name="The Broad Institute Genome Sequencing Center for Infectious Disease"/>
            <person name="Wu L."/>
            <person name="Ma J."/>
        </authorList>
    </citation>
    <scope>NUCLEOTIDE SEQUENCE [LARGE SCALE GENOMIC DNA]</scope>
    <source>
        <strain evidence="3">KCTC 42456</strain>
    </source>
</reference>
<protein>
    <recommendedName>
        <fullName evidence="4">NVEALA protein</fullName>
    </recommendedName>
</protein>
<organism evidence="2 3">
    <name type="scientific">Pedobacter alpinus</name>
    <dbReference type="NCBI Taxonomy" id="1590643"/>
    <lineage>
        <taxon>Bacteria</taxon>
        <taxon>Pseudomonadati</taxon>
        <taxon>Bacteroidota</taxon>
        <taxon>Sphingobacteriia</taxon>
        <taxon>Sphingobacteriales</taxon>
        <taxon>Sphingobacteriaceae</taxon>
        <taxon>Pedobacter</taxon>
    </lineage>
</organism>
<dbReference type="EMBL" id="JBHULV010000008">
    <property type="protein sequence ID" value="MFD2730418.1"/>
    <property type="molecule type" value="Genomic_DNA"/>
</dbReference>
<gene>
    <name evidence="2" type="ORF">ACFSSE_01750</name>
</gene>